<organism evidence="1 2">
    <name type="scientific">Steinernema glaseri</name>
    <dbReference type="NCBI Taxonomy" id="37863"/>
    <lineage>
        <taxon>Eukaryota</taxon>
        <taxon>Metazoa</taxon>
        <taxon>Ecdysozoa</taxon>
        <taxon>Nematoda</taxon>
        <taxon>Chromadorea</taxon>
        <taxon>Rhabditida</taxon>
        <taxon>Tylenchina</taxon>
        <taxon>Panagrolaimomorpha</taxon>
        <taxon>Strongyloidoidea</taxon>
        <taxon>Steinernematidae</taxon>
        <taxon>Steinernema</taxon>
    </lineage>
</organism>
<evidence type="ECO:0000313" key="1">
    <source>
        <dbReference type="Proteomes" id="UP000095287"/>
    </source>
</evidence>
<name>A0A1I8AN87_9BILA</name>
<dbReference type="Proteomes" id="UP000095287">
    <property type="component" value="Unplaced"/>
</dbReference>
<proteinExistence type="predicted"/>
<accession>A0A1I8AN87</accession>
<sequence>MKAKAANALESDGPAQSYYTRNVRRLFGKKGTCNIQLKYDDPKRAEETASAFFLLNVHILLNRQHLLDFFESLTDVDKQLIKDYIAAENSQEGCINYFGGKVSFEDFEDAKFEEPNFANMSTAVTNLYREMQTAIEIPRNVDPETKEFAKEARKILAHYDALSVEDKVAFQGAFPAIKGHIDGIRLLFKLDSYLKLYPRTYPSTSDS</sequence>
<keyword evidence="1" id="KW-1185">Reference proteome</keyword>
<evidence type="ECO:0000313" key="2">
    <source>
        <dbReference type="WBParaSite" id="L893_g7730.t1"/>
    </source>
</evidence>
<reference evidence="2" key="1">
    <citation type="submission" date="2016-11" db="UniProtKB">
        <authorList>
            <consortium name="WormBaseParasite"/>
        </authorList>
    </citation>
    <scope>IDENTIFICATION</scope>
</reference>
<dbReference type="WBParaSite" id="L893_g7730.t1">
    <property type="protein sequence ID" value="L893_g7730.t1"/>
    <property type="gene ID" value="L893_g7730"/>
</dbReference>
<protein>
    <submittedName>
        <fullName evidence="2">RGS domain-containing protein</fullName>
    </submittedName>
</protein>
<dbReference type="AlphaFoldDB" id="A0A1I8AN87"/>